<evidence type="ECO:0000313" key="2">
    <source>
        <dbReference type="Proteomes" id="UP000008637"/>
    </source>
</evidence>
<reference evidence="1 2" key="1">
    <citation type="journal article" date="2011" name="J. Bacteriol.">
        <title>Complete genome sequence of Mycoplasma haemofelis, a hemotropic mycoplasma.</title>
        <authorList>
            <person name="Barker E.N."/>
            <person name="Helps C.R."/>
            <person name="Peters I.R."/>
            <person name="Darby A.C."/>
            <person name="Radford A.D."/>
            <person name="Tasker S."/>
        </authorList>
    </citation>
    <scope>NUCLEOTIDE SEQUENCE [LARGE SCALE GENOMIC DNA]</scope>
    <source>
        <strain evidence="1 2">Langford 1</strain>
    </source>
</reference>
<organism evidence="1 2">
    <name type="scientific">Mycoplasma haemofelis (strain Langford 1)</name>
    <name type="common">Haemobartonella felis</name>
    <dbReference type="NCBI Taxonomy" id="941640"/>
    <lineage>
        <taxon>Bacteria</taxon>
        <taxon>Bacillati</taxon>
        <taxon>Mycoplasmatota</taxon>
        <taxon>Mollicutes</taxon>
        <taxon>Mycoplasmataceae</taxon>
        <taxon>Mycoplasma</taxon>
    </lineage>
</organism>
<keyword evidence="2" id="KW-1185">Reference proteome</keyword>
<dbReference type="OrthoDB" id="9824971at2"/>
<dbReference type="KEGG" id="mha:HF1_05430"/>
<proteinExistence type="predicted"/>
<gene>
    <name evidence="1" type="ordered locus">HF1_05430</name>
</gene>
<dbReference type="EMBL" id="FR773153">
    <property type="protein sequence ID" value="CBY92551.1"/>
    <property type="molecule type" value="Genomic_DNA"/>
</dbReference>
<evidence type="ECO:0000313" key="1">
    <source>
        <dbReference type="EMBL" id="CBY92551.1"/>
    </source>
</evidence>
<sequence length="209" mass="23652">MSKLTFTAVSTLGAGAAGTGGFLLMKELQTPKIKFKDKYSHALIKDSDNLWDSKFALLKAANPEPKHPKLLQAFKDSKESSKESGAKELMKQTCTSLHEEVMSSDYVKDFEKYCAKNNKDASKITWNDEANSSDKWNASLTALKSHDYVNNGELGKELADLKTKIASLNSYENAHREELKKWCDKVKDHVYWGSHSKEFKQQELYCKKT</sequence>
<name>E8ZHD0_MYCHL</name>
<dbReference type="AlphaFoldDB" id="E8ZHD0"/>
<dbReference type="HOGENOM" id="CLU_096783_0_0_14"/>
<dbReference type="Proteomes" id="UP000008637">
    <property type="component" value="Chromosome"/>
</dbReference>
<accession>E8ZHD0</accession>
<protein>
    <submittedName>
        <fullName evidence="1">Uncharacterized protein</fullName>
    </submittedName>
</protein>